<organism evidence="2 3">
    <name type="scientific">Streptomyces spinoverrucosus</name>
    <dbReference type="NCBI Taxonomy" id="284043"/>
    <lineage>
        <taxon>Bacteria</taxon>
        <taxon>Bacillati</taxon>
        <taxon>Actinomycetota</taxon>
        <taxon>Actinomycetes</taxon>
        <taxon>Kitasatosporales</taxon>
        <taxon>Streptomycetaceae</taxon>
        <taxon>Streptomyces</taxon>
    </lineage>
</organism>
<evidence type="ECO:0000313" key="2">
    <source>
        <dbReference type="EMBL" id="GEC10180.1"/>
    </source>
</evidence>
<dbReference type="RefSeq" id="WP_141315528.1">
    <property type="nucleotide sequence ID" value="NZ_BJND01000096.1"/>
</dbReference>
<keyword evidence="3" id="KW-1185">Reference proteome</keyword>
<dbReference type="AlphaFoldDB" id="A0A4Y3VX00"/>
<protein>
    <recommendedName>
        <fullName evidence="1">Methyltransferase FkbM domain-containing protein</fullName>
    </recommendedName>
</protein>
<dbReference type="InterPro" id="IPR029063">
    <property type="entry name" value="SAM-dependent_MTases_sf"/>
</dbReference>
<dbReference type="SUPFAM" id="SSF53335">
    <property type="entry name" value="S-adenosyl-L-methionine-dependent methyltransferases"/>
    <property type="match status" value="1"/>
</dbReference>
<dbReference type="InterPro" id="IPR052514">
    <property type="entry name" value="SAM-dependent_MTase"/>
</dbReference>
<sequence>MSRPLAAATDVLVTLGSRYVRHAPGSLGKAALAARLLNPYLRDHPRRRLAETRSGARFAVDTRDLIQRYLYLFGVWEPHMTGWLSGRLKPGDGFVDVGANIGVFSVLASQLVGDAGRVVAVEASPVLHRRLEQHAWLNGCRTVRAVHAAVSDSRGKLTFTLASSRNMGANSIVPYDGPAEAVFEIEAAPLPDLLEPGELENARVIKIDVEGAEGSVVRGLAPVLDRLRPDAEITVEVTPERMAKLGDGVEELLGTMAGAGFHVYRLANDYAPASYPPALSGPRRVPLRWRGPVVGESDLVFSRTDAEALP</sequence>
<dbReference type="EMBL" id="BJND01000096">
    <property type="protein sequence ID" value="GEC10180.1"/>
    <property type="molecule type" value="Genomic_DNA"/>
</dbReference>
<accession>A0A4Y3VX00</accession>
<name>A0A4Y3VX00_9ACTN</name>
<dbReference type="InterPro" id="IPR006342">
    <property type="entry name" value="FkbM_mtfrase"/>
</dbReference>
<evidence type="ECO:0000259" key="1">
    <source>
        <dbReference type="Pfam" id="PF05050"/>
    </source>
</evidence>
<evidence type="ECO:0000313" key="3">
    <source>
        <dbReference type="Proteomes" id="UP000317881"/>
    </source>
</evidence>
<reference evidence="2 3" key="1">
    <citation type="submission" date="2019-06" db="EMBL/GenBank/DDBJ databases">
        <title>Whole genome shotgun sequence of Streptomyces spinoverrucosus NBRC 14228.</title>
        <authorList>
            <person name="Hosoyama A."/>
            <person name="Uohara A."/>
            <person name="Ohji S."/>
            <person name="Ichikawa N."/>
        </authorList>
    </citation>
    <scope>NUCLEOTIDE SEQUENCE [LARGE SCALE GENOMIC DNA]</scope>
    <source>
        <strain evidence="2 3">NBRC 14228</strain>
    </source>
</reference>
<feature type="domain" description="Methyltransferase FkbM" evidence="1">
    <location>
        <begin position="96"/>
        <end position="262"/>
    </location>
</feature>
<dbReference type="Proteomes" id="UP000317881">
    <property type="component" value="Unassembled WGS sequence"/>
</dbReference>
<dbReference type="PANTHER" id="PTHR34203">
    <property type="entry name" value="METHYLTRANSFERASE, FKBM FAMILY PROTEIN"/>
    <property type="match status" value="1"/>
</dbReference>
<comment type="caution">
    <text evidence="2">The sequence shown here is derived from an EMBL/GenBank/DDBJ whole genome shotgun (WGS) entry which is preliminary data.</text>
</comment>
<proteinExistence type="predicted"/>
<gene>
    <name evidence="2" type="ORF">SSP24_78350</name>
</gene>
<dbReference type="PANTHER" id="PTHR34203:SF15">
    <property type="entry name" value="SLL1173 PROTEIN"/>
    <property type="match status" value="1"/>
</dbReference>
<dbReference type="OrthoDB" id="5679686at2"/>
<dbReference type="NCBIfam" id="TIGR01444">
    <property type="entry name" value="fkbM_fam"/>
    <property type="match status" value="1"/>
</dbReference>
<dbReference type="Gene3D" id="3.40.50.150">
    <property type="entry name" value="Vaccinia Virus protein VP39"/>
    <property type="match status" value="1"/>
</dbReference>
<dbReference type="Pfam" id="PF05050">
    <property type="entry name" value="Methyltransf_21"/>
    <property type="match status" value="1"/>
</dbReference>